<dbReference type="EMBL" id="UPXX01000023">
    <property type="protein sequence ID" value="VBB43585.1"/>
    <property type="molecule type" value="Genomic_DNA"/>
</dbReference>
<dbReference type="AlphaFoldDB" id="A0A653A6J6"/>
<reference evidence="1" key="1">
    <citation type="submission" date="2018-07" db="EMBL/GenBank/DDBJ databases">
        <authorList>
            <consortium name="Genoscope - CEA"/>
            <person name="William W."/>
        </authorList>
    </citation>
    <scope>NUCLEOTIDE SEQUENCE</scope>
    <source>
        <strain evidence="1">IK1</strain>
    </source>
</reference>
<organism evidence="1">
    <name type="scientific">Uncultured Desulfatiglans sp</name>
    <dbReference type="NCBI Taxonomy" id="1748965"/>
    <lineage>
        <taxon>Bacteria</taxon>
        <taxon>Pseudomonadati</taxon>
        <taxon>Thermodesulfobacteriota</taxon>
        <taxon>Desulfobacteria</taxon>
        <taxon>Desulfatiglandales</taxon>
        <taxon>Desulfatiglandaceae</taxon>
        <taxon>Desulfatiglans</taxon>
        <taxon>environmental samples</taxon>
    </lineage>
</organism>
<evidence type="ECO:0000313" key="1">
    <source>
        <dbReference type="EMBL" id="VBB43585.1"/>
    </source>
</evidence>
<accession>A0A653A6J6</accession>
<protein>
    <submittedName>
        <fullName evidence="1">Uncharacterized protein</fullName>
    </submittedName>
</protein>
<sequence>MATHLLNIFAFNHLTNSLLMHVNYV</sequence>
<gene>
    <name evidence="1" type="ORF">TRIP_B30013</name>
</gene>
<proteinExistence type="predicted"/>
<name>A0A653A6J6_UNCDX</name>